<dbReference type="GO" id="GO:0008654">
    <property type="term" value="P:phospholipid biosynthetic process"/>
    <property type="evidence" value="ECO:0007669"/>
    <property type="project" value="UniProtKB-KW"/>
</dbReference>
<dbReference type="PROSITE" id="PS50146">
    <property type="entry name" value="DAGK"/>
    <property type="match status" value="1"/>
</dbReference>
<dbReference type="Pfam" id="PF19279">
    <property type="entry name" value="YegS_C"/>
    <property type="match status" value="1"/>
</dbReference>
<evidence type="ECO:0000313" key="15">
    <source>
        <dbReference type="Proteomes" id="UP000295621"/>
    </source>
</evidence>
<evidence type="ECO:0000256" key="11">
    <source>
        <dbReference type="ARBA" id="ARBA00023209"/>
    </source>
</evidence>
<keyword evidence="4" id="KW-0808">Transferase</keyword>
<evidence type="ECO:0000256" key="12">
    <source>
        <dbReference type="ARBA" id="ARBA00023264"/>
    </source>
</evidence>
<dbReference type="GO" id="GO:0005524">
    <property type="term" value="F:ATP binding"/>
    <property type="evidence" value="ECO:0007669"/>
    <property type="project" value="UniProtKB-KW"/>
</dbReference>
<name>A0A4R4RQT5_9ACTN</name>
<dbReference type="RefSeq" id="WP_131981682.1">
    <property type="nucleotide sequence ID" value="NZ_SMKL01000016.1"/>
</dbReference>
<dbReference type="Gene3D" id="3.40.50.10330">
    <property type="entry name" value="Probable inorganic polyphosphate/atp-NAD kinase, domain 1"/>
    <property type="match status" value="1"/>
</dbReference>
<evidence type="ECO:0000256" key="7">
    <source>
        <dbReference type="ARBA" id="ARBA00022777"/>
    </source>
</evidence>
<comment type="cofactor">
    <cofactor evidence="1">
        <name>Mg(2+)</name>
        <dbReference type="ChEBI" id="CHEBI:18420"/>
    </cofactor>
</comment>
<dbReference type="EMBL" id="SMKL01000016">
    <property type="protein sequence ID" value="TDC52291.1"/>
    <property type="molecule type" value="Genomic_DNA"/>
</dbReference>
<sequence length="303" mass="31770">MTTAAGDELALLINPSAGRGRGARAGRRAAHRLAEAGLAVRTLAGRDVREAADLARESVEDGVRALVVVGGDGMVHLGLQAVAGSGTPFGVVPAGTGNDLARALGLPLGDADAAADVVAAGHLREIDLGRTDGQWFAGVVAAGFDAKVNDRVNRMRWPKGPRRYDLATFAELGVFTPIPYHLELDGEVLDLEAMLVAVGNIPSYGGGLRITPGAELDDGVFDVVVVAPVGRLTLVRAFRRVKHGTHTVYPFVTVHRARQVKLDAPGITAYVDGERLGPLPRTFDVVPRAQRVFVPAAGIPLDP</sequence>
<evidence type="ECO:0000256" key="3">
    <source>
        <dbReference type="ARBA" id="ARBA00022516"/>
    </source>
</evidence>
<dbReference type="GO" id="GO:0004143">
    <property type="term" value="F:ATP-dependent diacylglycerol kinase activity"/>
    <property type="evidence" value="ECO:0007669"/>
    <property type="project" value="TreeGrafter"/>
</dbReference>
<dbReference type="OrthoDB" id="142078at2"/>
<dbReference type="PANTHER" id="PTHR12358">
    <property type="entry name" value="SPHINGOSINE KINASE"/>
    <property type="match status" value="1"/>
</dbReference>
<keyword evidence="6" id="KW-0547">Nucleotide-binding</keyword>
<evidence type="ECO:0000256" key="5">
    <source>
        <dbReference type="ARBA" id="ARBA00022723"/>
    </source>
</evidence>
<comment type="similarity">
    <text evidence="2">Belongs to the diacylglycerol/lipid kinase family.</text>
</comment>
<evidence type="ECO:0000259" key="13">
    <source>
        <dbReference type="PROSITE" id="PS50146"/>
    </source>
</evidence>
<dbReference type="SUPFAM" id="SSF111331">
    <property type="entry name" value="NAD kinase/diacylglycerol kinase-like"/>
    <property type="match status" value="1"/>
</dbReference>
<evidence type="ECO:0000256" key="2">
    <source>
        <dbReference type="ARBA" id="ARBA00005983"/>
    </source>
</evidence>
<dbReference type="GO" id="GO:0046872">
    <property type="term" value="F:metal ion binding"/>
    <property type="evidence" value="ECO:0007669"/>
    <property type="project" value="UniProtKB-KW"/>
</dbReference>
<dbReference type="Gene3D" id="2.60.200.40">
    <property type="match status" value="1"/>
</dbReference>
<organism evidence="14 15">
    <name type="scientific">Jiangella ureilytica</name>
    <dbReference type="NCBI Taxonomy" id="2530374"/>
    <lineage>
        <taxon>Bacteria</taxon>
        <taxon>Bacillati</taxon>
        <taxon>Actinomycetota</taxon>
        <taxon>Actinomycetes</taxon>
        <taxon>Jiangellales</taxon>
        <taxon>Jiangellaceae</taxon>
        <taxon>Jiangella</taxon>
    </lineage>
</organism>
<feature type="domain" description="DAGKc" evidence="13">
    <location>
        <begin position="4"/>
        <end position="135"/>
    </location>
</feature>
<dbReference type="PANTHER" id="PTHR12358:SF106">
    <property type="entry name" value="LIPID KINASE YEGS"/>
    <property type="match status" value="1"/>
</dbReference>
<evidence type="ECO:0000256" key="8">
    <source>
        <dbReference type="ARBA" id="ARBA00022840"/>
    </source>
</evidence>
<dbReference type="SMART" id="SM00046">
    <property type="entry name" value="DAGKc"/>
    <property type="match status" value="1"/>
</dbReference>
<accession>A0A4R4RQT5</accession>
<proteinExistence type="inferred from homology"/>
<gene>
    <name evidence="14" type="ORF">E1212_09570</name>
</gene>
<evidence type="ECO:0000256" key="9">
    <source>
        <dbReference type="ARBA" id="ARBA00022842"/>
    </source>
</evidence>
<evidence type="ECO:0000256" key="10">
    <source>
        <dbReference type="ARBA" id="ARBA00023098"/>
    </source>
</evidence>
<evidence type="ECO:0000256" key="4">
    <source>
        <dbReference type="ARBA" id="ARBA00022679"/>
    </source>
</evidence>
<dbReference type="Pfam" id="PF00781">
    <property type="entry name" value="DAGK_cat"/>
    <property type="match status" value="1"/>
</dbReference>
<dbReference type="Proteomes" id="UP000295621">
    <property type="component" value="Unassembled WGS sequence"/>
</dbReference>
<protein>
    <submittedName>
        <fullName evidence="14">Diacylglycerol kinase</fullName>
    </submittedName>
</protein>
<dbReference type="InterPro" id="IPR016064">
    <property type="entry name" value="NAD/diacylglycerol_kinase_sf"/>
</dbReference>
<dbReference type="InterPro" id="IPR017438">
    <property type="entry name" value="ATP-NAD_kinase_N"/>
</dbReference>
<keyword evidence="3" id="KW-0444">Lipid biosynthesis</keyword>
<keyword evidence="5" id="KW-0479">Metal-binding</keyword>
<dbReference type="NCBIfam" id="NF008882">
    <property type="entry name" value="PRK11914.1"/>
    <property type="match status" value="1"/>
</dbReference>
<keyword evidence="12" id="KW-1208">Phospholipid metabolism</keyword>
<comment type="caution">
    <text evidence="14">The sequence shown here is derived from an EMBL/GenBank/DDBJ whole genome shotgun (WGS) entry which is preliminary data.</text>
</comment>
<reference evidence="14 15" key="1">
    <citation type="submission" date="2019-02" db="EMBL/GenBank/DDBJ databases">
        <title>Draft genome sequences of novel Actinobacteria.</title>
        <authorList>
            <person name="Sahin N."/>
            <person name="Ay H."/>
            <person name="Saygin H."/>
        </authorList>
    </citation>
    <scope>NUCLEOTIDE SEQUENCE [LARGE SCALE GENOMIC DNA]</scope>
    <source>
        <strain evidence="14 15">KC603</strain>
    </source>
</reference>
<dbReference type="InterPro" id="IPR050187">
    <property type="entry name" value="Lipid_Phosphate_FormReg"/>
</dbReference>
<keyword evidence="8" id="KW-0067">ATP-binding</keyword>
<evidence type="ECO:0000313" key="14">
    <source>
        <dbReference type="EMBL" id="TDC52291.1"/>
    </source>
</evidence>
<dbReference type="InterPro" id="IPR005218">
    <property type="entry name" value="Diacylglycerol/lipid_kinase"/>
</dbReference>
<dbReference type="GO" id="GO:0005886">
    <property type="term" value="C:plasma membrane"/>
    <property type="evidence" value="ECO:0007669"/>
    <property type="project" value="TreeGrafter"/>
</dbReference>
<keyword evidence="11" id="KW-0594">Phospholipid biosynthesis</keyword>
<keyword evidence="10" id="KW-0443">Lipid metabolism</keyword>
<dbReference type="InterPro" id="IPR045540">
    <property type="entry name" value="YegS/DAGK_C"/>
</dbReference>
<keyword evidence="9" id="KW-0460">Magnesium</keyword>
<evidence type="ECO:0000256" key="1">
    <source>
        <dbReference type="ARBA" id="ARBA00001946"/>
    </source>
</evidence>
<dbReference type="AlphaFoldDB" id="A0A4R4RQT5"/>
<dbReference type="InterPro" id="IPR001206">
    <property type="entry name" value="Diacylglycerol_kinase_cat_dom"/>
</dbReference>
<keyword evidence="15" id="KW-1185">Reference proteome</keyword>
<evidence type="ECO:0000256" key="6">
    <source>
        <dbReference type="ARBA" id="ARBA00022741"/>
    </source>
</evidence>
<keyword evidence="7 14" id="KW-0418">Kinase</keyword>
<dbReference type="NCBIfam" id="TIGR00147">
    <property type="entry name" value="YegS/Rv2252/BmrU family lipid kinase"/>
    <property type="match status" value="1"/>
</dbReference>